<comment type="caution">
    <text evidence="1">The sequence shown here is derived from an EMBL/GenBank/DDBJ whole genome shotgun (WGS) entry which is preliminary data.</text>
</comment>
<reference evidence="1 2" key="1">
    <citation type="submission" date="2019-03" db="EMBL/GenBank/DDBJ databases">
        <title>Novel species of Flavobacterium.</title>
        <authorList>
            <person name="Liu Q."/>
            <person name="Xin Y.-H."/>
        </authorList>
    </citation>
    <scope>NUCLEOTIDE SEQUENCE [LARGE SCALE GENOMIC DNA]</scope>
    <source>
        <strain evidence="1 2">LB2P22</strain>
    </source>
</reference>
<keyword evidence="2" id="KW-1185">Reference proteome</keyword>
<dbReference type="EMBL" id="SMLH01000015">
    <property type="protein sequence ID" value="TDE26789.1"/>
    <property type="molecule type" value="Genomic_DNA"/>
</dbReference>
<gene>
    <name evidence="1" type="ORF">E0I61_16085</name>
</gene>
<name>A0ABY2DME2_9FLAO</name>
<evidence type="ECO:0008006" key="3">
    <source>
        <dbReference type="Google" id="ProtNLM"/>
    </source>
</evidence>
<proteinExistence type="predicted"/>
<dbReference type="RefSeq" id="WP_132072654.1">
    <property type="nucleotide sequence ID" value="NZ_SMLH01000015.1"/>
</dbReference>
<evidence type="ECO:0000313" key="1">
    <source>
        <dbReference type="EMBL" id="TDE26789.1"/>
    </source>
</evidence>
<evidence type="ECO:0000313" key="2">
    <source>
        <dbReference type="Proteomes" id="UP000294685"/>
    </source>
</evidence>
<organism evidence="1 2">
    <name type="scientific">Flavobacterium ranwuense</name>
    <dbReference type="NCBI Taxonomy" id="2541725"/>
    <lineage>
        <taxon>Bacteria</taxon>
        <taxon>Pseudomonadati</taxon>
        <taxon>Bacteroidota</taxon>
        <taxon>Flavobacteriia</taxon>
        <taxon>Flavobacteriales</taxon>
        <taxon>Flavobacteriaceae</taxon>
        <taxon>Flavobacterium</taxon>
    </lineage>
</organism>
<dbReference type="PROSITE" id="PS51257">
    <property type="entry name" value="PROKAR_LIPOPROTEIN"/>
    <property type="match status" value="1"/>
</dbReference>
<protein>
    <recommendedName>
        <fullName evidence="3">Lipoprotein</fullName>
    </recommendedName>
</protein>
<dbReference type="Proteomes" id="UP000294685">
    <property type="component" value="Unassembled WGS sequence"/>
</dbReference>
<sequence length="217" mass="24866">MKRSIIILIMATAGLFSCKQSSNSTPEKPLNSIKKVEYKRHDDTENYYTKHEYHESNGARLIIQNSFPKSNIHYTNPNGKKYIYAIFWTRVTNETISPLELKIDFPSEVFEITPAGNYMKLLISSEQITIEKSSLPDYGLPLKSFLDNNIDKSSSLKKTIKPKESTDFYVVTLSNQRVGEGTLRTGLSLRGQNLFYRVNNKEIPCGKIDLTKLMIRK</sequence>
<accession>A0ABY2DME2</accession>